<evidence type="ECO:0000313" key="1">
    <source>
        <dbReference type="EMBL" id="RIY41100.1"/>
    </source>
</evidence>
<dbReference type="Proteomes" id="UP000266206">
    <property type="component" value="Unassembled WGS sequence"/>
</dbReference>
<name>A0A3A1YW82_9BURK</name>
<dbReference type="RefSeq" id="WP_119516101.1">
    <property type="nucleotide sequence ID" value="NZ_NQYH01000005.1"/>
</dbReference>
<comment type="caution">
    <text evidence="1">The sequence shown here is derived from an EMBL/GenBank/DDBJ whole genome shotgun (WGS) entry which is preliminary data.</text>
</comment>
<dbReference type="OrthoDB" id="9204668at2"/>
<protein>
    <submittedName>
        <fullName evidence="1">Uncharacterized protein</fullName>
    </submittedName>
</protein>
<reference evidence="1 2" key="1">
    <citation type="submission" date="2017-08" db="EMBL/GenBank/DDBJ databases">
        <title>Pusillimonas indicus sp. nov., a member of the family Alcaligenaceae isolated from surface seawater.</title>
        <authorList>
            <person name="Li J."/>
        </authorList>
    </citation>
    <scope>NUCLEOTIDE SEQUENCE [LARGE SCALE GENOMIC DNA]</scope>
    <source>
        <strain evidence="1 2">L52-1-41</strain>
    </source>
</reference>
<organism evidence="1 2">
    <name type="scientific">Neopusillimonas maritima</name>
    <dbReference type="NCBI Taxonomy" id="2026239"/>
    <lineage>
        <taxon>Bacteria</taxon>
        <taxon>Pseudomonadati</taxon>
        <taxon>Pseudomonadota</taxon>
        <taxon>Betaproteobacteria</taxon>
        <taxon>Burkholderiales</taxon>
        <taxon>Alcaligenaceae</taxon>
        <taxon>Neopusillimonas</taxon>
    </lineage>
</organism>
<evidence type="ECO:0000313" key="2">
    <source>
        <dbReference type="Proteomes" id="UP000266206"/>
    </source>
</evidence>
<dbReference type="EMBL" id="NQYH01000005">
    <property type="protein sequence ID" value="RIY41100.1"/>
    <property type="molecule type" value="Genomic_DNA"/>
</dbReference>
<sequence length="104" mass="11421">MDETSFKARIFSGIYPAGIVYADRTREKAGDYARLAFLPFDTLELEFATDCPGALKTLIEQDAAHIQAQIGREFQVSTCGQTVLLGYKHITQTASGAQPARPRP</sequence>
<accession>A0A3A1YW82</accession>
<proteinExistence type="predicted"/>
<gene>
    <name evidence="1" type="ORF">CJP73_08095</name>
</gene>
<dbReference type="AlphaFoldDB" id="A0A3A1YW82"/>